<dbReference type="GO" id="GO:0034551">
    <property type="term" value="P:mitochondrial respiratory chain complex III assembly"/>
    <property type="evidence" value="ECO:0007669"/>
    <property type="project" value="InterPro"/>
</dbReference>
<dbReference type="InterPro" id="IPR028183">
    <property type="entry name" value="UQCC5"/>
</dbReference>
<protein>
    <recommendedName>
        <fullName evidence="4">Small integral membrane protein 4</fullName>
    </recommendedName>
</protein>
<dbReference type="GO" id="GO:0005739">
    <property type="term" value="C:mitochondrion"/>
    <property type="evidence" value="ECO:0007669"/>
    <property type="project" value="GOC"/>
</dbReference>
<dbReference type="STRING" id="543379.A0A232EJU0"/>
<evidence type="ECO:0000256" key="1">
    <source>
        <dbReference type="SAM" id="Phobius"/>
    </source>
</evidence>
<evidence type="ECO:0000313" key="2">
    <source>
        <dbReference type="EMBL" id="OXU18617.1"/>
    </source>
</evidence>
<evidence type="ECO:0008006" key="4">
    <source>
        <dbReference type="Google" id="ProtNLM"/>
    </source>
</evidence>
<dbReference type="PANTHER" id="PTHR35250:SF1">
    <property type="entry name" value="UBIQUINOL-CYTOCHROME-C REDUCTASE COMPLEX ASSEMBLY FACTOR 5"/>
    <property type="match status" value="1"/>
</dbReference>
<keyword evidence="1" id="KW-0472">Membrane</keyword>
<dbReference type="PANTHER" id="PTHR35250">
    <property type="entry name" value="SMALL INTEGRAL MEMBRANE PROTEIN 4"/>
    <property type="match status" value="1"/>
</dbReference>
<keyword evidence="1" id="KW-0812">Transmembrane</keyword>
<dbReference type="InterPro" id="IPR027858">
    <property type="entry name" value="BRAWNIN"/>
</dbReference>
<reference evidence="2 3" key="1">
    <citation type="journal article" date="2017" name="Curr. Biol.">
        <title>The Evolution of Venom by Co-option of Single-Copy Genes.</title>
        <authorList>
            <person name="Martinson E.O."/>
            <person name="Mrinalini"/>
            <person name="Kelkar Y.D."/>
            <person name="Chang C.H."/>
            <person name="Werren J.H."/>
        </authorList>
    </citation>
    <scope>NUCLEOTIDE SEQUENCE [LARGE SCALE GENOMIC DNA]</scope>
    <source>
        <strain evidence="2 3">Alberta</strain>
        <tissue evidence="2">Whole body</tissue>
    </source>
</reference>
<dbReference type="Proteomes" id="UP000215335">
    <property type="component" value="Unassembled WGS sequence"/>
</dbReference>
<sequence length="138" mass="16126">MVLTNSIRWFLNAIPGKKYFAEYRFLPIFFLGGAALEYFMIHWTVGETNFYRTYKRRQVDEIIERKEKASLLDSGVIAMPAGVSWPRYISFFAVSMLSSYAGSQLVHMYYKPLDDLDDMVQEELERRRKAGLLKSSVM</sequence>
<dbReference type="EMBL" id="NNAY01003942">
    <property type="protein sequence ID" value="OXU18617.1"/>
    <property type="molecule type" value="Genomic_DNA"/>
</dbReference>
<gene>
    <name evidence="2" type="ORF">TSAR_005536</name>
</gene>
<keyword evidence="3" id="KW-1185">Reference proteome</keyword>
<dbReference type="Pfam" id="PF14990">
    <property type="entry name" value="DUF4516"/>
    <property type="match status" value="1"/>
</dbReference>
<name>A0A232EJU0_9HYME</name>
<feature type="transmembrane region" description="Helical" evidence="1">
    <location>
        <begin position="25"/>
        <end position="45"/>
    </location>
</feature>
<feature type="transmembrane region" description="Helical" evidence="1">
    <location>
        <begin position="88"/>
        <end position="110"/>
    </location>
</feature>
<proteinExistence type="predicted"/>
<keyword evidence="1" id="KW-1133">Transmembrane helix</keyword>
<organism evidence="2 3">
    <name type="scientific">Trichomalopsis sarcophagae</name>
    <dbReference type="NCBI Taxonomy" id="543379"/>
    <lineage>
        <taxon>Eukaryota</taxon>
        <taxon>Metazoa</taxon>
        <taxon>Ecdysozoa</taxon>
        <taxon>Arthropoda</taxon>
        <taxon>Hexapoda</taxon>
        <taxon>Insecta</taxon>
        <taxon>Pterygota</taxon>
        <taxon>Neoptera</taxon>
        <taxon>Endopterygota</taxon>
        <taxon>Hymenoptera</taxon>
        <taxon>Apocrita</taxon>
        <taxon>Proctotrupomorpha</taxon>
        <taxon>Chalcidoidea</taxon>
        <taxon>Pteromalidae</taxon>
        <taxon>Pteromalinae</taxon>
        <taxon>Trichomalopsis</taxon>
    </lineage>
</organism>
<dbReference type="AlphaFoldDB" id="A0A232EJU0"/>
<comment type="caution">
    <text evidence="2">The sequence shown here is derived from an EMBL/GenBank/DDBJ whole genome shotgun (WGS) entry which is preliminary data.</text>
</comment>
<dbReference type="Pfam" id="PF15114">
    <property type="entry name" value="UPF0640"/>
    <property type="match status" value="1"/>
</dbReference>
<accession>A0A232EJU0</accession>
<dbReference type="OrthoDB" id="5913955at2759"/>
<evidence type="ECO:0000313" key="3">
    <source>
        <dbReference type="Proteomes" id="UP000215335"/>
    </source>
</evidence>